<keyword evidence="3" id="KW-0479">Metal-binding</keyword>
<comment type="caution">
    <text evidence="8">The sequence shown here is derived from an EMBL/GenBank/DDBJ whole genome shotgun (WGS) entry which is preliminary data.</text>
</comment>
<keyword evidence="2" id="KW-0001">2Fe-2S</keyword>
<keyword evidence="4" id="KW-0560">Oxidoreductase</keyword>
<gene>
    <name evidence="8" type="ORF">H5P34_08600</name>
</gene>
<evidence type="ECO:0000256" key="1">
    <source>
        <dbReference type="ARBA" id="ARBA00008751"/>
    </source>
</evidence>
<dbReference type="RefSeq" id="WP_036446875.1">
    <property type="nucleotide sequence ID" value="NZ_JACKVC010000010.1"/>
</dbReference>
<organism evidence="8 9">
    <name type="scientific">Mycolicibacterium porcinum</name>
    <dbReference type="NCBI Taxonomy" id="39693"/>
    <lineage>
        <taxon>Bacteria</taxon>
        <taxon>Bacillati</taxon>
        <taxon>Actinomycetota</taxon>
        <taxon>Actinomycetes</taxon>
        <taxon>Mycobacteriales</taxon>
        <taxon>Mycobacteriaceae</taxon>
        <taxon>Mycolicibacterium</taxon>
    </lineage>
</organism>
<dbReference type="InterPro" id="IPR001663">
    <property type="entry name" value="Rng_hydr_dOase-A"/>
</dbReference>
<comment type="similarity">
    <text evidence="1">Belongs to the bacterial ring-hydroxylating dioxygenase alpha subunit family.</text>
</comment>
<keyword evidence="5" id="KW-0408">Iron</keyword>
<evidence type="ECO:0000256" key="4">
    <source>
        <dbReference type="ARBA" id="ARBA00023002"/>
    </source>
</evidence>
<evidence type="ECO:0000259" key="7">
    <source>
        <dbReference type="PROSITE" id="PS51296"/>
    </source>
</evidence>
<reference evidence="8" key="1">
    <citation type="submission" date="2020-07" db="EMBL/GenBank/DDBJ databases">
        <authorList>
            <person name="Pettersson B.M.F."/>
            <person name="Behra P.R.K."/>
            <person name="Ramesh M."/>
            <person name="Das S."/>
            <person name="Dasgupta S."/>
            <person name="Kirsebom L.A."/>
        </authorList>
    </citation>
    <scope>NUCLEOTIDE SEQUENCE</scope>
    <source>
        <strain evidence="8">DSM 44242</strain>
    </source>
</reference>
<dbReference type="InterPro" id="IPR017941">
    <property type="entry name" value="Rieske_2Fe-2S"/>
</dbReference>
<dbReference type="InterPro" id="IPR036922">
    <property type="entry name" value="Rieske_2Fe-2S_sf"/>
</dbReference>
<dbReference type="PANTHER" id="PTHR43756">
    <property type="entry name" value="CHOLINE MONOOXYGENASE, CHLOROPLASTIC"/>
    <property type="match status" value="1"/>
</dbReference>
<dbReference type="PRINTS" id="PR00090">
    <property type="entry name" value="RNGDIOXGNASE"/>
</dbReference>
<dbReference type="GO" id="GO:0004497">
    <property type="term" value="F:monooxygenase activity"/>
    <property type="evidence" value="ECO:0007669"/>
    <property type="project" value="UniProtKB-ARBA"/>
</dbReference>
<dbReference type="GO" id="GO:0016705">
    <property type="term" value="F:oxidoreductase activity, acting on paired donors, with incorporation or reduction of molecular oxygen"/>
    <property type="evidence" value="ECO:0007669"/>
    <property type="project" value="UniProtKB-ARBA"/>
</dbReference>
<evidence type="ECO:0000313" key="8">
    <source>
        <dbReference type="EMBL" id="MCV7388103.1"/>
    </source>
</evidence>
<evidence type="ECO:0000256" key="2">
    <source>
        <dbReference type="ARBA" id="ARBA00022714"/>
    </source>
</evidence>
<dbReference type="Gene3D" id="3.90.380.10">
    <property type="entry name" value="Naphthalene 1,2-dioxygenase Alpha Subunit, Chain A, domain 1"/>
    <property type="match status" value="1"/>
</dbReference>
<evidence type="ECO:0000256" key="6">
    <source>
        <dbReference type="ARBA" id="ARBA00023014"/>
    </source>
</evidence>
<dbReference type="Pfam" id="PF00355">
    <property type="entry name" value="Rieske"/>
    <property type="match status" value="1"/>
</dbReference>
<dbReference type="Gene3D" id="2.102.10.10">
    <property type="entry name" value="Rieske [2Fe-2S] iron-sulphur domain"/>
    <property type="match status" value="1"/>
</dbReference>
<evidence type="ECO:0000313" key="9">
    <source>
        <dbReference type="Proteomes" id="UP001141659"/>
    </source>
</evidence>
<evidence type="ECO:0000256" key="3">
    <source>
        <dbReference type="ARBA" id="ARBA00022723"/>
    </source>
</evidence>
<dbReference type="SUPFAM" id="SSF50022">
    <property type="entry name" value="ISP domain"/>
    <property type="match status" value="1"/>
</dbReference>
<proteinExistence type="inferred from homology"/>
<evidence type="ECO:0000256" key="5">
    <source>
        <dbReference type="ARBA" id="ARBA00023004"/>
    </source>
</evidence>
<keyword evidence="6" id="KW-0411">Iron-sulfur</keyword>
<dbReference type="Proteomes" id="UP001141659">
    <property type="component" value="Unassembled WGS sequence"/>
</dbReference>
<name>A0AAW5T092_9MYCO</name>
<feature type="domain" description="Rieske" evidence="7">
    <location>
        <begin position="57"/>
        <end position="168"/>
    </location>
</feature>
<protein>
    <submittedName>
        <fullName evidence="8">Rieske 2Fe-2S domain-containing protein</fullName>
    </submittedName>
</protein>
<dbReference type="AlphaFoldDB" id="A0AAW5T092"/>
<sequence length="467" mass="52148">MTLLDQGISNTRTGPVLSDGTPLRDLIDYEKREVSMRLLSDPEVFKLEMKHLFGKTWNLLGHESEIPEPGDYIMRQMGLDPVIVTRDRKGGINVLLNVCTHRGMQICRSEGGKGATFKCPYHGWSFSNDGRFLGAPIAKEEMHGDILPKSELGLRKARVETYAGMIFANWDDNAESLDEFLGDIKFYTDLMFDRSEGGLEVLGPPQRFVIRANWKCAGEQHSGDGFHNLTLHYSLQELEMMAGGEDKPVAMAGVNVSANGHGLRCIDQTEPFVLLMKDKGLEDMSVVEKLTMQPPPGMTAEHIPYLQQRFSEGALRLLADSPPCVGGLFPNVGCFALNMPMPDGMSSLISFHAFVPLSPGEFEFYNWFLVEKGATPELRERMSNTSNLSFGASGFVETDDADTWPQMTRMAEGFMGAQQKIRYHAVSGERVPQDWPGGGHVYEGFGKDDNQWNWWMTYFDKMLGSAS</sequence>
<dbReference type="SUPFAM" id="SSF55961">
    <property type="entry name" value="Bet v1-like"/>
    <property type="match status" value="1"/>
</dbReference>
<dbReference type="PANTHER" id="PTHR43756:SF1">
    <property type="entry name" value="3-PHENYLPROPIONATE_CINNAMIC ACID DIOXYGENASE SUBUNIT ALPHA"/>
    <property type="match status" value="1"/>
</dbReference>
<reference evidence="8" key="2">
    <citation type="journal article" date="2022" name="BMC Genomics">
        <title>Comparative genome analysis of mycobacteria focusing on tRNA and non-coding RNA.</title>
        <authorList>
            <person name="Behra P.R.K."/>
            <person name="Pettersson B.M.F."/>
            <person name="Ramesh M."/>
            <person name="Das S."/>
            <person name="Dasgupta S."/>
            <person name="Kirsebom L.A."/>
        </authorList>
    </citation>
    <scope>NUCLEOTIDE SEQUENCE</scope>
    <source>
        <strain evidence="8">DSM 44242</strain>
    </source>
</reference>
<accession>A0AAW5T092</accession>
<dbReference type="GO" id="GO:0051537">
    <property type="term" value="F:2 iron, 2 sulfur cluster binding"/>
    <property type="evidence" value="ECO:0007669"/>
    <property type="project" value="UniProtKB-KW"/>
</dbReference>
<dbReference type="EMBL" id="JACKVC010000010">
    <property type="protein sequence ID" value="MCV7388103.1"/>
    <property type="molecule type" value="Genomic_DNA"/>
</dbReference>
<dbReference type="PROSITE" id="PS51296">
    <property type="entry name" value="RIESKE"/>
    <property type="match status" value="1"/>
</dbReference>
<dbReference type="GO" id="GO:0046872">
    <property type="term" value="F:metal ion binding"/>
    <property type="evidence" value="ECO:0007669"/>
    <property type="project" value="UniProtKB-KW"/>
</dbReference>